<name>A0A6G0XVT1_9STRA</name>
<reference evidence="12 13" key="1">
    <citation type="submission" date="2019-07" db="EMBL/GenBank/DDBJ databases">
        <title>Genomics analysis of Aphanomyces spp. identifies a new class of oomycete effector associated with host adaptation.</title>
        <authorList>
            <person name="Gaulin E."/>
        </authorList>
    </citation>
    <scope>NUCLEOTIDE SEQUENCE [LARGE SCALE GENOMIC DNA]</scope>
    <source>
        <strain evidence="12 13">ATCC 201684</strain>
    </source>
</reference>
<evidence type="ECO:0000313" key="13">
    <source>
        <dbReference type="Proteomes" id="UP000481153"/>
    </source>
</evidence>
<dbReference type="Pfam" id="PF01061">
    <property type="entry name" value="ABC2_membrane"/>
    <property type="match status" value="2"/>
</dbReference>
<keyword evidence="8 10" id="KW-0472">Membrane</keyword>
<dbReference type="GO" id="GO:0016020">
    <property type="term" value="C:membrane"/>
    <property type="evidence" value="ECO:0007669"/>
    <property type="project" value="UniProtKB-SubCell"/>
</dbReference>
<feature type="transmembrane region" description="Helical" evidence="10">
    <location>
        <begin position="1124"/>
        <end position="1147"/>
    </location>
</feature>
<feature type="transmembrane region" description="Helical" evidence="10">
    <location>
        <begin position="1096"/>
        <end position="1118"/>
    </location>
</feature>
<dbReference type="PANTHER" id="PTHR19241">
    <property type="entry name" value="ATP-BINDING CASSETTE TRANSPORTER"/>
    <property type="match status" value="1"/>
</dbReference>
<dbReference type="InterPro" id="IPR013525">
    <property type="entry name" value="ABC2_TM"/>
</dbReference>
<evidence type="ECO:0000256" key="8">
    <source>
        <dbReference type="ARBA" id="ARBA00023136"/>
    </source>
</evidence>
<keyword evidence="3" id="KW-0813">Transport</keyword>
<dbReference type="FunFam" id="3.40.50.300:FF:000528">
    <property type="entry name" value="ABC transporter G family member 31"/>
    <property type="match status" value="1"/>
</dbReference>
<keyword evidence="5" id="KW-0547">Nucleotide-binding</keyword>
<feature type="transmembrane region" description="Helical" evidence="10">
    <location>
        <begin position="515"/>
        <end position="536"/>
    </location>
</feature>
<comment type="similarity">
    <text evidence="2">Belongs to the ABC transporter superfamily. ABCG family. PDR (TC 3.A.1.205) subfamily.</text>
</comment>
<evidence type="ECO:0000256" key="4">
    <source>
        <dbReference type="ARBA" id="ARBA00022692"/>
    </source>
</evidence>
<dbReference type="SMART" id="SM00382">
    <property type="entry name" value="AAA"/>
    <property type="match status" value="2"/>
</dbReference>
<keyword evidence="7 10" id="KW-1133">Transmembrane helix</keyword>
<dbReference type="GO" id="GO:0016887">
    <property type="term" value="F:ATP hydrolysis activity"/>
    <property type="evidence" value="ECO:0007669"/>
    <property type="project" value="InterPro"/>
</dbReference>
<feature type="domain" description="ABC transporter" evidence="11">
    <location>
        <begin position="758"/>
        <end position="999"/>
    </location>
</feature>
<evidence type="ECO:0000256" key="3">
    <source>
        <dbReference type="ARBA" id="ARBA00022448"/>
    </source>
</evidence>
<feature type="compositionally biased region" description="Polar residues" evidence="9">
    <location>
        <begin position="736"/>
        <end position="746"/>
    </location>
</feature>
<dbReference type="GO" id="GO:0005524">
    <property type="term" value="F:ATP binding"/>
    <property type="evidence" value="ECO:0007669"/>
    <property type="project" value="UniProtKB-KW"/>
</dbReference>
<evidence type="ECO:0000259" key="11">
    <source>
        <dbReference type="PROSITE" id="PS50893"/>
    </source>
</evidence>
<dbReference type="FunFam" id="3.40.50.300:FF:000289">
    <property type="entry name" value="ABC transporter G family member 31"/>
    <property type="match status" value="1"/>
</dbReference>
<organism evidence="12 13">
    <name type="scientific">Aphanomyces euteiches</name>
    <dbReference type="NCBI Taxonomy" id="100861"/>
    <lineage>
        <taxon>Eukaryota</taxon>
        <taxon>Sar</taxon>
        <taxon>Stramenopiles</taxon>
        <taxon>Oomycota</taxon>
        <taxon>Saprolegniomycetes</taxon>
        <taxon>Saprolegniales</taxon>
        <taxon>Verrucalvaceae</taxon>
        <taxon>Aphanomyces</taxon>
    </lineage>
</organism>
<accession>A0A6G0XVT1</accession>
<dbReference type="Gene3D" id="3.40.50.300">
    <property type="entry name" value="P-loop containing nucleotide triphosphate hydrolases"/>
    <property type="match status" value="2"/>
</dbReference>
<dbReference type="InterPro" id="IPR043926">
    <property type="entry name" value="ABCG_dom"/>
</dbReference>
<keyword evidence="4 10" id="KW-0812">Transmembrane</keyword>
<evidence type="ECO:0000256" key="5">
    <source>
        <dbReference type="ARBA" id="ARBA00022741"/>
    </source>
</evidence>
<evidence type="ECO:0000313" key="12">
    <source>
        <dbReference type="EMBL" id="KAF0744770.1"/>
    </source>
</evidence>
<dbReference type="InterPro" id="IPR034003">
    <property type="entry name" value="ABCG_PDR_2"/>
</dbReference>
<dbReference type="VEuPathDB" id="FungiDB:AeMF1_005209"/>
<comment type="caution">
    <text evidence="12">The sequence shown here is derived from an EMBL/GenBank/DDBJ whole genome shotgun (WGS) entry which is preliminary data.</text>
</comment>
<feature type="transmembrane region" description="Helical" evidence="10">
    <location>
        <begin position="1237"/>
        <end position="1255"/>
    </location>
</feature>
<feature type="transmembrane region" description="Helical" evidence="10">
    <location>
        <begin position="556"/>
        <end position="580"/>
    </location>
</feature>
<feature type="transmembrane region" description="Helical" evidence="10">
    <location>
        <begin position="476"/>
        <end position="494"/>
    </location>
</feature>
<dbReference type="InterPro" id="IPR003439">
    <property type="entry name" value="ABC_transporter-like_ATP-bd"/>
</dbReference>
<dbReference type="CDD" id="cd03232">
    <property type="entry name" value="ABCG_PDR_domain2"/>
    <property type="match status" value="1"/>
</dbReference>
<evidence type="ECO:0000256" key="9">
    <source>
        <dbReference type="SAM" id="MobiDB-lite"/>
    </source>
</evidence>
<feature type="region of interest" description="Disordered" evidence="9">
    <location>
        <begin position="709"/>
        <end position="746"/>
    </location>
</feature>
<dbReference type="Pfam" id="PF00005">
    <property type="entry name" value="ABC_tran"/>
    <property type="match status" value="2"/>
</dbReference>
<comment type="subcellular location">
    <subcellularLocation>
        <location evidence="1">Membrane</location>
        <topology evidence="1">Multi-pass membrane protein</topology>
    </subcellularLocation>
</comment>
<feature type="transmembrane region" description="Helical" evidence="10">
    <location>
        <begin position="1341"/>
        <end position="1361"/>
    </location>
</feature>
<protein>
    <recommendedName>
        <fullName evidence="11">ABC transporter domain-containing protein</fullName>
    </recommendedName>
</protein>
<dbReference type="PROSITE" id="PS50893">
    <property type="entry name" value="ABC_TRANSPORTER_2"/>
    <property type="match status" value="2"/>
</dbReference>
<evidence type="ECO:0000256" key="10">
    <source>
        <dbReference type="SAM" id="Phobius"/>
    </source>
</evidence>
<feature type="transmembrane region" description="Helical" evidence="10">
    <location>
        <begin position="678"/>
        <end position="701"/>
    </location>
</feature>
<dbReference type="SUPFAM" id="SSF52540">
    <property type="entry name" value="P-loop containing nucleoside triphosphate hydrolases"/>
    <property type="match status" value="2"/>
</dbReference>
<dbReference type="InterPro" id="IPR003593">
    <property type="entry name" value="AAA+_ATPase"/>
</dbReference>
<feature type="transmembrane region" description="Helical" evidence="10">
    <location>
        <begin position="449"/>
        <end position="470"/>
    </location>
</feature>
<feature type="domain" description="ABC transporter" evidence="11">
    <location>
        <begin position="84"/>
        <end position="352"/>
    </location>
</feature>
<proteinExistence type="inferred from homology"/>
<evidence type="ECO:0000256" key="6">
    <source>
        <dbReference type="ARBA" id="ARBA00022840"/>
    </source>
</evidence>
<dbReference type="Pfam" id="PF19055">
    <property type="entry name" value="ABC2_membrane_7"/>
    <property type="match status" value="1"/>
</dbReference>
<feature type="transmembrane region" description="Helical" evidence="10">
    <location>
        <begin position="1168"/>
        <end position="1195"/>
    </location>
</feature>
<keyword evidence="6" id="KW-0067">ATP-binding</keyword>
<sequence>MTSGEGLVANEPNKAKHAISPEGFLANGSDHFHETIATTLEASLGKALPQLELRFRDIAISADIIVASKEGTNELPTLFNHAKKSILGLSRSKNSVKKTILHPTTGVLKPGTMTLLLGQPGSGKSSFMKALAGVFYTSKTTRIEGSITYNGKTKKDLDRRLPQFVSYTEQRDHHYHTLTVQETLAFAHNCAGGVVPQHVLNALTNGTPEENAEAKQIIEALYAVYPEVVVQQLGLTNCKDTIVGNAMLRGVSGGERKRVTLGEMEFGMKQVSLMDEISTGLDAAATFDIVKAQRSAARQLKKTIVIALLQPGPEVFELFDDVIILNEGHVMYHGPRASALSYFESLGFRRPPYRDVADFLLDLGTSQQDQYVVASAASVPRLPSDYAALFRQSSIYHESLSYVDAPPHPNLIADTANHMASTPEFYNSFVTNVMLLIKRQLTVMARDRAFVISSIVMALAMALLYSSSFYQMDPQQAQVVIGVIFQSLLFFITSQVPKLPIILENRKIFYKQRDANFFSTLSYVVAHSLSHIPFAIVETLVFGNIMYWMAGFVNDAMAYVTFMLTLFVVSFVFSAWFFVIGCISSDVNVAQPLSILSVMMFILFGGFIIVQRDIPDYFIWLYWLNPVAWIMRELTINQYSVPEFQVDVYKGVPYKAIYNLTMGDAMLKTFDVATNTKWIGYAFYFMVGSYFVFTFIAFVLLEYQRNDSENHTGASSENDIGDENSADYKKMPDTPNAGSPSHLNRSNEVHSAVVPVTLSFRNLGYAVPNPKKGEPDLQLINGVSGYALPGTITALMGSTGAGKTTLMDVIAGRKKAGKITGEILLNGYPATDLALQRCTGYCEQMDIHSDSATFREALTFSAMLRQPSEVSTEAKLAFVEECLSLLELTNLGDTIVRGSSLEQMKRLTIGVELAAAPSVLFLDEPTSGLDARSAKLVMSGIRKIASTGRTVVCTIHQPSAEVFEMFDSLLLLKRGGQTVYFGDLGAKASSLINYFTRIPQSPRLVDGVNPATWMLECIGAGVEVKTQTANVDFVEVFQQSSEFKNLQEGLDRYARPSADAPELKFAKKRAANPATQCQMLVQRFMRMYWRTPSYNWTRIVVTIFLSVLFGLVFCRLNFYTFAGATSAAGMIFMTALFLCLISFNSVLPLTTTDREAFYRERASQTYSAFWYFVGSTVAELPYVFFNGFLFTAIFYPFVGFKGTFGDAVFYGFNLSLMLLLNVYMGQLMSYAAPTVEAAALLGILVNSIFFLFMGFNPPALSIPSGYRWLYHITPQKYSLAAMTASVLSKCENGEGMGCGLINDLPPFAWQGLGKTNTTATMKEFIEYVYEMKHDDALTNTVAVIGFIVLFRVLGFLALTFINHQKK</sequence>
<evidence type="ECO:0000256" key="2">
    <source>
        <dbReference type="ARBA" id="ARBA00006012"/>
    </source>
</evidence>
<evidence type="ECO:0000256" key="7">
    <source>
        <dbReference type="ARBA" id="ARBA00022989"/>
    </source>
</evidence>
<dbReference type="Proteomes" id="UP000481153">
    <property type="component" value="Unassembled WGS sequence"/>
</dbReference>
<evidence type="ECO:0000256" key="1">
    <source>
        <dbReference type="ARBA" id="ARBA00004141"/>
    </source>
</evidence>
<dbReference type="InterPro" id="IPR027417">
    <property type="entry name" value="P-loop_NTPase"/>
</dbReference>
<gene>
    <name evidence="12" type="ORF">Ae201684_001224</name>
</gene>
<feature type="transmembrane region" description="Helical" evidence="10">
    <location>
        <begin position="1207"/>
        <end position="1225"/>
    </location>
</feature>
<keyword evidence="13" id="KW-1185">Reference proteome</keyword>
<feature type="transmembrane region" description="Helical" evidence="10">
    <location>
        <begin position="592"/>
        <end position="610"/>
    </location>
</feature>
<dbReference type="GO" id="GO:0140359">
    <property type="term" value="F:ABC-type transporter activity"/>
    <property type="evidence" value="ECO:0007669"/>
    <property type="project" value="InterPro"/>
</dbReference>
<dbReference type="EMBL" id="VJMJ01000009">
    <property type="protein sequence ID" value="KAF0744770.1"/>
    <property type="molecule type" value="Genomic_DNA"/>
</dbReference>